<dbReference type="AlphaFoldDB" id="A0A4D4MNU8"/>
<evidence type="ECO:0008006" key="7">
    <source>
        <dbReference type="Google" id="ProtNLM"/>
    </source>
</evidence>
<feature type="compositionally biased region" description="Pro residues" evidence="1">
    <location>
        <begin position="363"/>
        <end position="382"/>
    </location>
</feature>
<reference evidence="4 5" key="1">
    <citation type="submission" date="2019-04" db="EMBL/GenBank/DDBJ databases">
        <title>Draft genome sequences of Streptomyces avermitilis ATCC 31267.</title>
        <authorList>
            <person name="Komaki H."/>
            <person name="Tamura T."/>
            <person name="Hosoyama A."/>
        </authorList>
    </citation>
    <scope>NUCLEOTIDE SEQUENCE [LARGE SCALE GENOMIC DNA]</scope>
    <source>
        <strain evidence="4 5">ATCC 31267</strain>
    </source>
</reference>
<dbReference type="Pfam" id="PF10092">
    <property type="entry name" value="DUF2330"/>
    <property type="match status" value="1"/>
</dbReference>
<keyword evidence="2" id="KW-0812">Transmembrane</keyword>
<dbReference type="OMA" id="YPMRLSR"/>
<evidence type="ECO:0000313" key="3">
    <source>
        <dbReference type="EMBL" id="GDY66043.1"/>
    </source>
</evidence>
<evidence type="ECO:0000313" key="5">
    <source>
        <dbReference type="Proteomes" id="UP000299211"/>
    </source>
</evidence>
<keyword evidence="2" id="KW-0472">Membrane</keyword>
<evidence type="ECO:0000256" key="2">
    <source>
        <dbReference type="SAM" id="Phobius"/>
    </source>
</evidence>
<sequence>MWDFVRGVVRGRVLVVVLALSAFQLGSLLAPAYACGCGAMVPDGRQYVTVNREVSAVRWDDGREQIAMSLTVSGDARRAAWIMPVPHRATVRLGDRALFDQLAEATAPEYRTRHYFWPRDGDWPFDKSDNAAAAPGAGAAAPPVGVVDRERLGPFDVARLTATDPGALGTWLTDNGFHLPDRLDRALRPYVDQGWEYVAVRLAPKSADAALGGTLDPLRLTFASDRPVYPMRLSRLARTPQSLRLYILAAHRTEPRSAIGGDRPRVWFAGRVTAASGPLAGLTEGGTDFLTTVDQEFPRPSRISGDHELRRTAADTTRRQIIYRDELLTAGGIPVWQLTVAGALAVAVMVLLVLLRSRRRRPVPPPPPVMPPPPAHAPPPIG</sequence>
<evidence type="ECO:0000313" key="6">
    <source>
        <dbReference type="Proteomes" id="UP000302139"/>
    </source>
</evidence>
<feature type="region of interest" description="Disordered" evidence="1">
    <location>
        <begin position="361"/>
        <end position="382"/>
    </location>
</feature>
<organism evidence="4 5">
    <name type="scientific">Streptomyces avermitilis</name>
    <dbReference type="NCBI Taxonomy" id="33903"/>
    <lineage>
        <taxon>Bacteria</taxon>
        <taxon>Bacillati</taxon>
        <taxon>Actinomycetota</taxon>
        <taxon>Actinomycetes</taxon>
        <taxon>Kitasatosporales</taxon>
        <taxon>Streptomycetaceae</taxon>
        <taxon>Streptomyces</taxon>
    </lineage>
</organism>
<keyword evidence="2" id="KW-1133">Transmembrane helix</keyword>
<dbReference type="GeneID" id="41542919"/>
<dbReference type="EMBL" id="BJHY01000001">
    <property type="protein sequence ID" value="GDY73740.1"/>
    <property type="molecule type" value="Genomic_DNA"/>
</dbReference>
<dbReference type="Proteomes" id="UP000299211">
    <property type="component" value="Unassembled WGS sequence"/>
</dbReference>
<dbReference type="STRING" id="33903.AQJ43_14850"/>
<dbReference type="EMBL" id="BJHX01000001">
    <property type="protein sequence ID" value="GDY66043.1"/>
    <property type="molecule type" value="Genomic_DNA"/>
</dbReference>
<accession>A0A4D4MNU8</accession>
<evidence type="ECO:0000256" key="1">
    <source>
        <dbReference type="SAM" id="MobiDB-lite"/>
    </source>
</evidence>
<comment type="caution">
    <text evidence="4">The sequence shown here is derived from an EMBL/GenBank/DDBJ whole genome shotgun (WGS) entry which is preliminary data.</text>
</comment>
<dbReference type="RefSeq" id="WP_010987240.1">
    <property type="nucleotide sequence ID" value="NZ_BAABTN010000012.1"/>
</dbReference>
<protein>
    <recommendedName>
        <fullName evidence="7">DUF2330 domain-containing protein</fullName>
    </recommendedName>
</protein>
<proteinExistence type="predicted"/>
<feature type="transmembrane region" description="Helical" evidence="2">
    <location>
        <begin position="335"/>
        <end position="355"/>
    </location>
</feature>
<evidence type="ECO:0000313" key="4">
    <source>
        <dbReference type="EMBL" id="GDY73740.1"/>
    </source>
</evidence>
<gene>
    <name evidence="3" type="ORF">SAV14893_054360</name>
    <name evidence="4" type="ORF">SAV31267_032250</name>
</gene>
<name>A0A4D4MNU8_STRAX</name>
<dbReference type="Proteomes" id="UP000302139">
    <property type="component" value="Unassembled WGS sequence"/>
</dbReference>
<reference evidence="3 6" key="2">
    <citation type="submission" date="2019-04" db="EMBL/GenBank/DDBJ databases">
        <title>Draft genome sequences of Streptomyces avermitilis NBRC 14893.</title>
        <authorList>
            <person name="Komaki H."/>
            <person name="Tamura T."/>
            <person name="Hosoyama A."/>
        </authorList>
    </citation>
    <scope>NUCLEOTIDE SEQUENCE [LARGE SCALE GENOMIC DNA]</scope>
    <source>
        <strain evidence="3 6">NBRC 14893</strain>
    </source>
</reference>
<dbReference type="InterPro" id="IPR019283">
    <property type="entry name" value="DUF2330"/>
</dbReference>